<sequence length="59" mass="6999">MPCAQAPLARVKRKDVVLENWRLETAVWIRQCHRSTNPDTAADVDWYYIMYAFRGRLDT</sequence>
<gene>
    <name evidence="2" type="ORF">PgNI_09562</name>
</gene>
<reference evidence="2" key="3">
    <citation type="submission" date="2025-08" db="UniProtKB">
        <authorList>
            <consortium name="RefSeq"/>
        </authorList>
    </citation>
    <scope>IDENTIFICATION</scope>
    <source>
        <strain evidence="2">NI907</strain>
    </source>
</reference>
<reference evidence="2" key="2">
    <citation type="submission" date="2019-10" db="EMBL/GenBank/DDBJ databases">
        <authorList>
            <consortium name="NCBI Genome Project"/>
        </authorList>
    </citation>
    <scope>NUCLEOTIDE SEQUENCE</scope>
    <source>
        <strain evidence="2">NI907</strain>
    </source>
</reference>
<evidence type="ECO:0000313" key="1">
    <source>
        <dbReference type="Proteomes" id="UP000515153"/>
    </source>
</evidence>
<dbReference type="RefSeq" id="XP_030978290.1">
    <property type="nucleotide sequence ID" value="XM_031129544.1"/>
</dbReference>
<dbReference type="Proteomes" id="UP000515153">
    <property type="component" value="Unplaced"/>
</dbReference>
<evidence type="ECO:0000313" key="2">
    <source>
        <dbReference type="RefSeq" id="XP_030978290.1"/>
    </source>
</evidence>
<proteinExistence type="predicted"/>
<dbReference type="AlphaFoldDB" id="A0A6P8ATS4"/>
<reference evidence="2" key="1">
    <citation type="journal article" date="2019" name="Mol. Biol. Evol.">
        <title>Blast fungal genomes show frequent chromosomal changes, gene gains and losses, and effector gene turnover.</title>
        <authorList>
            <person name="Gomez Luciano L.B."/>
            <person name="Jason Tsai I."/>
            <person name="Chuma I."/>
            <person name="Tosa Y."/>
            <person name="Chen Y.H."/>
            <person name="Li J.Y."/>
            <person name="Li M.Y."/>
            <person name="Jade Lu M.Y."/>
            <person name="Nakayashiki H."/>
            <person name="Li W.H."/>
        </authorList>
    </citation>
    <scope>NUCLEOTIDE SEQUENCE</scope>
    <source>
        <strain evidence="2">NI907</strain>
    </source>
</reference>
<organism evidence="1 2">
    <name type="scientific">Pyricularia grisea</name>
    <name type="common">Crabgrass-specific blast fungus</name>
    <name type="synonym">Magnaporthe grisea</name>
    <dbReference type="NCBI Taxonomy" id="148305"/>
    <lineage>
        <taxon>Eukaryota</taxon>
        <taxon>Fungi</taxon>
        <taxon>Dikarya</taxon>
        <taxon>Ascomycota</taxon>
        <taxon>Pezizomycotina</taxon>
        <taxon>Sordariomycetes</taxon>
        <taxon>Sordariomycetidae</taxon>
        <taxon>Magnaporthales</taxon>
        <taxon>Pyriculariaceae</taxon>
        <taxon>Pyricularia</taxon>
    </lineage>
</organism>
<keyword evidence="1" id="KW-1185">Reference proteome</keyword>
<protein>
    <submittedName>
        <fullName evidence="2">Uncharacterized protein</fullName>
    </submittedName>
</protein>
<name>A0A6P8ATS4_PYRGI</name>
<accession>A0A6P8ATS4</accession>
<dbReference type="GeneID" id="41964452"/>
<dbReference type="KEGG" id="pgri:PgNI_09562"/>